<gene>
    <name evidence="2" type="ORF">COCHEDRAFT_1020763</name>
</gene>
<dbReference type="HOGENOM" id="CLU_1767869_0_0_1"/>
<dbReference type="Proteomes" id="UP000016936">
    <property type="component" value="Unassembled WGS sequence"/>
</dbReference>
<reference evidence="2 3" key="1">
    <citation type="journal article" date="2012" name="PLoS Pathog.">
        <title>Diverse lifestyles and strategies of plant pathogenesis encoded in the genomes of eighteen Dothideomycetes fungi.</title>
        <authorList>
            <person name="Ohm R.A."/>
            <person name="Feau N."/>
            <person name="Henrissat B."/>
            <person name="Schoch C.L."/>
            <person name="Horwitz B.A."/>
            <person name="Barry K.W."/>
            <person name="Condon B.J."/>
            <person name="Copeland A.C."/>
            <person name="Dhillon B."/>
            <person name="Glaser F."/>
            <person name="Hesse C.N."/>
            <person name="Kosti I."/>
            <person name="LaButti K."/>
            <person name="Lindquist E.A."/>
            <person name="Lucas S."/>
            <person name="Salamov A.A."/>
            <person name="Bradshaw R.E."/>
            <person name="Ciuffetti L."/>
            <person name="Hamelin R.C."/>
            <person name="Kema G.H.J."/>
            <person name="Lawrence C."/>
            <person name="Scott J.A."/>
            <person name="Spatafora J.W."/>
            <person name="Turgeon B.G."/>
            <person name="de Wit P.J.G.M."/>
            <person name="Zhong S."/>
            <person name="Goodwin S.B."/>
            <person name="Grigoriev I.V."/>
        </authorList>
    </citation>
    <scope>NUCLEOTIDE SEQUENCE [LARGE SCALE GENOMIC DNA]</scope>
    <source>
        <strain evidence="3">C5 / ATCC 48332 / race O</strain>
    </source>
</reference>
<feature type="region of interest" description="Disordered" evidence="1">
    <location>
        <begin position="59"/>
        <end position="82"/>
    </location>
</feature>
<dbReference type="AlphaFoldDB" id="M2UYE1"/>
<reference evidence="3" key="2">
    <citation type="journal article" date="2013" name="PLoS Genet.">
        <title>Comparative genome structure, secondary metabolite, and effector coding capacity across Cochliobolus pathogens.</title>
        <authorList>
            <person name="Condon B.J."/>
            <person name="Leng Y."/>
            <person name="Wu D."/>
            <person name="Bushley K.E."/>
            <person name="Ohm R.A."/>
            <person name="Otillar R."/>
            <person name="Martin J."/>
            <person name="Schackwitz W."/>
            <person name="Grimwood J."/>
            <person name="MohdZainudin N."/>
            <person name="Xue C."/>
            <person name="Wang R."/>
            <person name="Manning V.A."/>
            <person name="Dhillon B."/>
            <person name="Tu Z.J."/>
            <person name="Steffenson B.J."/>
            <person name="Salamov A."/>
            <person name="Sun H."/>
            <person name="Lowry S."/>
            <person name="LaButti K."/>
            <person name="Han J."/>
            <person name="Copeland A."/>
            <person name="Lindquist E."/>
            <person name="Barry K."/>
            <person name="Schmutz J."/>
            <person name="Baker S.E."/>
            <person name="Ciuffetti L.M."/>
            <person name="Grigoriev I.V."/>
            <person name="Zhong S."/>
            <person name="Turgeon B.G."/>
        </authorList>
    </citation>
    <scope>NUCLEOTIDE SEQUENCE [LARGE SCALE GENOMIC DNA]</scope>
    <source>
        <strain evidence="3">C5 / ATCC 48332 / race O</strain>
    </source>
</reference>
<protein>
    <submittedName>
        <fullName evidence="2">Uncharacterized protein</fullName>
    </submittedName>
</protein>
<proteinExistence type="predicted"/>
<evidence type="ECO:0000256" key="1">
    <source>
        <dbReference type="SAM" id="MobiDB-lite"/>
    </source>
</evidence>
<dbReference type="OrthoDB" id="10490878at2759"/>
<evidence type="ECO:0000313" key="2">
    <source>
        <dbReference type="EMBL" id="EMD92818.1"/>
    </source>
</evidence>
<sequence length="147" mass="16585">MANVLYNFYPWYLVNILVMGASRPPLHARLSTRKLHWLNTLLGFPSLRRLPSPQVSDIAVHQKGTPNPRSLRKSSWETPNPAGDGYSVLRLSGAISPRPSKSTRSSLVRFPRIVRRIIKPRGMQVTRRVMNAMMASTVHKEAMLSAN</sequence>
<evidence type="ECO:0000313" key="3">
    <source>
        <dbReference type="Proteomes" id="UP000016936"/>
    </source>
</evidence>
<organism evidence="2 3">
    <name type="scientific">Cochliobolus heterostrophus (strain C5 / ATCC 48332 / race O)</name>
    <name type="common">Southern corn leaf blight fungus</name>
    <name type="synonym">Bipolaris maydis</name>
    <dbReference type="NCBI Taxonomy" id="701091"/>
    <lineage>
        <taxon>Eukaryota</taxon>
        <taxon>Fungi</taxon>
        <taxon>Dikarya</taxon>
        <taxon>Ascomycota</taxon>
        <taxon>Pezizomycotina</taxon>
        <taxon>Dothideomycetes</taxon>
        <taxon>Pleosporomycetidae</taxon>
        <taxon>Pleosporales</taxon>
        <taxon>Pleosporineae</taxon>
        <taxon>Pleosporaceae</taxon>
        <taxon>Bipolaris</taxon>
    </lineage>
</organism>
<keyword evidence="3" id="KW-1185">Reference proteome</keyword>
<name>M2UYE1_COCH5</name>
<dbReference type="EMBL" id="KB445574">
    <property type="protein sequence ID" value="EMD92818.1"/>
    <property type="molecule type" value="Genomic_DNA"/>
</dbReference>
<accession>M2UYE1</accession>